<feature type="repeat" description="WD" evidence="3">
    <location>
        <begin position="281"/>
        <end position="324"/>
    </location>
</feature>
<feature type="compositionally biased region" description="Basic and acidic residues" evidence="4">
    <location>
        <begin position="517"/>
        <end position="538"/>
    </location>
</feature>
<feature type="compositionally biased region" description="Low complexity" evidence="4">
    <location>
        <begin position="463"/>
        <end position="474"/>
    </location>
</feature>
<dbReference type="InterPro" id="IPR015943">
    <property type="entry name" value="WD40/YVTN_repeat-like_dom_sf"/>
</dbReference>
<dbReference type="SUPFAM" id="SSF50978">
    <property type="entry name" value="WD40 repeat-like"/>
    <property type="match status" value="1"/>
</dbReference>
<evidence type="ECO:0008006" key="7">
    <source>
        <dbReference type="Google" id="ProtNLM"/>
    </source>
</evidence>
<dbReference type="PROSITE" id="PS00678">
    <property type="entry name" value="WD_REPEATS_1"/>
    <property type="match status" value="1"/>
</dbReference>
<dbReference type="PROSITE" id="PS50082">
    <property type="entry name" value="WD_REPEATS_2"/>
    <property type="match status" value="1"/>
</dbReference>
<evidence type="ECO:0000256" key="2">
    <source>
        <dbReference type="ARBA" id="ARBA00022737"/>
    </source>
</evidence>
<evidence type="ECO:0000256" key="3">
    <source>
        <dbReference type="PROSITE-ProRule" id="PRU00221"/>
    </source>
</evidence>
<dbReference type="InterPro" id="IPR036322">
    <property type="entry name" value="WD40_repeat_dom_sf"/>
</dbReference>
<dbReference type="InterPro" id="IPR014839">
    <property type="entry name" value="Crt10"/>
</dbReference>
<feature type="compositionally biased region" description="Acidic residues" evidence="4">
    <location>
        <begin position="247"/>
        <end position="257"/>
    </location>
</feature>
<proteinExistence type="predicted"/>
<reference evidence="5 6" key="1">
    <citation type="submission" date="2024-02" db="EMBL/GenBank/DDBJ databases">
        <title>Discinaceae phylogenomics.</title>
        <authorList>
            <person name="Dirks A.C."/>
            <person name="James T.Y."/>
        </authorList>
    </citation>
    <scope>NUCLEOTIDE SEQUENCE [LARGE SCALE GENOMIC DNA]</scope>
    <source>
        <strain evidence="5 6">ACD0624</strain>
    </source>
</reference>
<accession>A0ABR3G998</accession>
<feature type="region of interest" description="Disordered" evidence="4">
    <location>
        <begin position="379"/>
        <end position="489"/>
    </location>
</feature>
<feature type="region of interest" description="Disordered" evidence="4">
    <location>
        <begin position="210"/>
        <end position="275"/>
    </location>
</feature>
<keyword evidence="1 3" id="KW-0853">WD repeat</keyword>
<evidence type="ECO:0000313" key="5">
    <source>
        <dbReference type="EMBL" id="KAL0632526.1"/>
    </source>
</evidence>
<feature type="compositionally biased region" description="Acidic residues" evidence="4">
    <location>
        <begin position="539"/>
        <end position="553"/>
    </location>
</feature>
<name>A0ABR3G998_9PEZI</name>
<keyword evidence="6" id="KW-1185">Reference proteome</keyword>
<feature type="region of interest" description="Disordered" evidence="4">
    <location>
        <begin position="505"/>
        <end position="557"/>
    </location>
</feature>
<keyword evidence="2" id="KW-0677">Repeat</keyword>
<sequence>MANRNLPPYKPIEVSFLGEQKVSLVRNPNTVLNPALTRHHTDVSRSNPVRSGSSGTNVTTSELNDVSCWRNNLVAASKRHNYLFVAVRSQIRVYVPKYPYQTIPSSQAYTTLSSAASPGAAGFIDYRDPHAINSITIGELGFEEVLVSAHDDGDVCAWYTRDLRRIAFRLSVGVSAWGVALHKERRLLAVSANTHLIQVFELAIGRHPEDDPEYDSAGDNNGSVFGEEDSGRRKRRRRTESRSPGESGDDNDDDDGWTDSAGGRRRRNLRSPVKDKTVKTLIGHAHNIPNISFLDDPTGRWLVGTSIDGIVILWDVKTERAVERCKMGYLVAGWSVLFLKPQAFKPVSTLYEALGRSLPPHTPPTAEPRKIPIATIRTLPTDYYDPPTNQRSREARAWDISPHSNSIGGTGLLQLDEGYDDEGNEYSEEEEDESDAEEDNEDEVFIGSGGGHLEITEEDGSDTDTSGSNTTSAGEVTPREENGDSDAGILAGIFGPVRVVELVQDSEGEAGGGGGVSREKRGRETNKVRESARRKAADEGQDYNDGEDDEEEEKPAQPPISLVFSTTEQNCHLLTLTPTLTPTVICRSPLHQAHPAPSLQYLGNIDRLNMVHCIPDLSLVVAASQKGRAAIFRLTRVADDFCMRLDTILPRESNESERGRDRRPAAALLGVAVSPIQERRRPRSGVVVGGRRWRLMMVYMDGSVLSYELGRKQEVVTIEGVGGSGLGALGVGGFIMV</sequence>
<evidence type="ECO:0000256" key="1">
    <source>
        <dbReference type="ARBA" id="ARBA00022574"/>
    </source>
</evidence>
<comment type="caution">
    <text evidence="5">The sequence shown here is derived from an EMBL/GenBank/DDBJ whole genome shotgun (WGS) entry which is preliminary data.</text>
</comment>
<dbReference type="Proteomes" id="UP001447188">
    <property type="component" value="Unassembled WGS sequence"/>
</dbReference>
<protein>
    <recommendedName>
        <fullName evidence="7">WD40 repeat-like protein</fullName>
    </recommendedName>
</protein>
<dbReference type="InterPro" id="IPR001680">
    <property type="entry name" value="WD40_rpt"/>
</dbReference>
<dbReference type="EMBL" id="JBBBZM010000164">
    <property type="protein sequence ID" value="KAL0632526.1"/>
    <property type="molecule type" value="Genomic_DNA"/>
</dbReference>
<evidence type="ECO:0000313" key="6">
    <source>
        <dbReference type="Proteomes" id="UP001447188"/>
    </source>
</evidence>
<dbReference type="Pfam" id="PF08728">
    <property type="entry name" value="CRT10"/>
    <property type="match status" value="2"/>
</dbReference>
<feature type="compositionally biased region" description="Acidic residues" evidence="4">
    <location>
        <begin position="417"/>
        <end position="444"/>
    </location>
</feature>
<organism evidence="5 6">
    <name type="scientific">Discina gigas</name>
    <dbReference type="NCBI Taxonomy" id="1032678"/>
    <lineage>
        <taxon>Eukaryota</taxon>
        <taxon>Fungi</taxon>
        <taxon>Dikarya</taxon>
        <taxon>Ascomycota</taxon>
        <taxon>Pezizomycotina</taxon>
        <taxon>Pezizomycetes</taxon>
        <taxon>Pezizales</taxon>
        <taxon>Discinaceae</taxon>
        <taxon>Discina</taxon>
    </lineage>
</organism>
<dbReference type="InterPro" id="IPR019775">
    <property type="entry name" value="WD40_repeat_CS"/>
</dbReference>
<evidence type="ECO:0000256" key="4">
    <source>
        <dbReference type="SAM" id="MobiDB-lite"/>
    </source>
</evidence>
<dbReference type="Gene3D" id="2.130.10.10">
    <property type="entry name" value="YVTN repeat-like/Quinoprotein amine dehydrogenase"/>
    <property type="match status" value="1"/>
</dbReference>
<gene>
    <name evidence="5" type="ORF">Q9L58_008583</name>
</gene>